<dbReference type="Proteomes" id="UP000323917">
    <property type="component" value="Chromosome"/>
</dbReference>
<dbReference type="Pfam" id="PF07596">
    <property type="entry name" value="SBP_bac_10"/>
    <property type="match status" value="1"/>
</dbReference>
<keyword evidence="4" id="KW-1185">Reference proteome</keyword>
<dbReference type="InterPro" id="IPR012902">
    <property type="entry name" value="N_methyl_site"/>
</dbReference>
<evidence type="ECO:0000313" key="4">
    <source>
        <dbReference type="Proteomes" id="UP000323917"/>
    </source>
</evidence>
<dbReference type="KEGG" id="bgok:Pr1d_36920"/>
<dbReference type="AlphaFoldDB" id="A0A5B9QBR0"/>
<dbReference type="EMBL" id="CP042913">
    <property type="protein sequence ID" value="QEG36378.1"/>
    <property type="molecule type" value="Genomic_DNA"/>
</dbReference>
<dbReference type="PROSITE" id="PS00409">
    <property type="entry name" value="PROKAR_NTER_METHYL"/>
    <property type="match status" value="1"/>
</dbReference>
<keyword evidence="1" id="KW-0472">Membrane</keyword>
<keyword evidence="1" id="KW-1133">Transmembrane helix</keyword>
<dbReference type="NCBIfam" id="TIGR02532">
    <property type="entry name" value="IV_pilin_GFxxxE"/>
    <property type="match status" value="1"/>
</dbReference>
<dbReference type="InterPro" id="IPR011453">
    <property type="entry name" value="DUF1559"/>
</dbReference>
<evidence type="ECO:0000313" key="3">
    <source>
        <dbReference type="EMBL" id="QEG36378.1"/>
    </source>
</evidence>
<feature type="transmembrane region" description="Helical" evidence="1">
    <location>
        <begin position="62"/>
        <end position="85"/>
    </location>
</feature>
<dbReference type="NCBIfam" id="TIGR04294">
    <property type="entry name" value="pre_pil_HX9DG"/>
    <property type="match status" value="1"/>
</dbReference>
<dbReference type="PANTHER" id="PTHR30093:SF2">
    <property type="entry name" value="TYPE II SECRETION SYSTEM PROTEIN H"/>
    <property type="match status" value="1"/>
</dbReference>
<dbReference type="InterPro" id="IPR027558">
    <property type="entry name" value="Pre_pil_HX9DG_C"/>
</dbReference>
<dbReference type="PANTHER" id="PTHR30093">
    <property type="entry name" value="GENERAL SECRETION PATHWAY PROTEIN G"/>
    <property type="match status" value="1"/>
</dbReference>
<keyword evidence="1" id="KW-0812">Transmembrane</keyword>
<proteinExistence type="predicted"/>
<evidence type="ECO:0000259" key="2">
    <source>
        <dbReference type="Pfam" id="PF07596"/>
    </source>
</evidence>
<organism evidence="3 4">
    <name type="scientific">Bythopirellula goksoeyrii</name>
    <dbReference type="NCBI Taxonomy" id="1400387"/>
    <lineage>
        <taxon>Bacteria</taxon>
        <taxon>Pseudomonadati</taxon>
        <taxon>Planctomycetota</taxon>
        <taxon>Planctomycetia</taxon>
        <taxon>Pirellulales</taxon>
        <taxon>Lacipirellulaceae</taxon>
        <taxon>Bythopirellula</taxon>
    </lineage>
</organism>
<accession>A0A5B9QBR0</accession>
<dbReference type="SUPFAM" id="SSF54523">
    <property type="entry name" value="Pili subunits"/>
    <property type="match status" value="1"/>
</dbReference>
<reference evidence="3 4" key="1">
    <citation type="submission" date="2019-08" db="EMBL/GenBank/DDBJ databases">
        <title>Deep-cultivation of Planctomycetes and their phenomic and genomic characterization uncovers novel biology.</title>
        <authorList>
            <person name="Wiegand S."/>
            <person name="Jogler M."/>
            <person name="Boedeker C."/>
            <person name="Pinto D."/>
            <person name="Vollmers J."/>
            <person name="Rivas-Marin E."/>
            <person name="Kohn T."/>
            <person name="Peeters S.H."/>
            <person name="Heuer A."/>
            <person name="Rast P."/>
            <person name="Oberbeckmann S."/>
            <person name="Bunk B."/>
            <person name="Jeske O."/>
            <person name="Meyerdierks A."/>
            <person name="Storesund J.E."/>
            <person name="Kallscheuer N."/>
            <person name="Luecker S."/>
            <person name="Lage O.M."/>
            <person name="Pohl T."/>
            <person name="Merkel B.J."/>
            <person name="Hornburger P."/>
            <person name="Mueller R.-W."/>
            <person name="Bruemmer F."/>
            <person name="Labrenz M."/>
            <person name="Spormann A.M."/>
            <person name="Op den Camp H."/>
            <person name="Overmann J."/>
            <person name="Amann R."/>
            <person name="Jetten M.S.M."/>
            <person name="Mascher T."/>
            <person name="Medema M.H."/>
            <person name="Devos D.P."/>
            <person name="Kaster A.-K."/>
            <person name="Ovreas L."/>
            <person name="Rohde M."/>
            <person name="Galperin M.Y."/>
            <person name="Jogler C."/>
        </authorList>
    </citation>
    <scope>NUCLEOTIDE SEQUENCE [LARGE SCALE GENOMIC DNA]</scope>
    <source>
        <strain evidence="3 4">Pr1d</strain>
    </source>
</reference>
<dbReference type="Gene3D" id="3.30.700.10">
    <property type="entry name" value="Glycoprotein, Type 4 Pilin"/>
    <property type="match status" value="1"/>
</dbReference>
<sequence>MTVPGSSLFGNGWRLNSLASLCVAFRLLTTNNMNGTASMNWNLFSNLQKDFRRKRLQGTEGFTLVELLVVIAIIGVLVALLLPAVQSARESARRSQCQNNLKQIGLATQNIQSARGKLPPQFGWFGSEENGSFGTFFFHLLPYVEQTNLYEVSRIETTVDQDYPCSYTQQQGSHDSRRQLGWQSVDVYNCPTDSSQPYVEPNWGWGGSCYASNFQVFAFNTDPARLTNTCHERNLAYWRGEAELGKTIGDGVSNTIFFAEKYANCNSTGPYPAGKADGGTMWARWDWLDYWQPTFAAFIQGNQSMFQSSPWPHERESLTIPGPCNPRLAQSSHPGVMNVGMGDGSVRTLQEGMNGDTWWALCTANGSEVVEVP</sequence>
<feature type="domain" description="DUF1559" evidence="2">
    <location>
        <begin position="86"/>
        <end position="351"/>
    </location>
</feature>
<gene>
    <name evidence="3" type="ORF">Pr1d_36920</name>
</gene>
<dbReference type="Pfam" id="PF07963">
    <property type="entry name" value="N_methyl"/>
    <property type="match status" value="1"/>
</dbReference>
<dbReference type="InterPro" id="IPR045584">
    <property type="entry name" value="Pilin-like"/>
</dbReference>
<evidence type="ECO:0000256" key="1">
    <source>
        <dbReference type="SAM" id="Phobius"/>
    </source>
</evidence>
<name>A0A5B9QBR0_9BACT</name>
<protein>
    <recommendedName>
        <fullName evidence="2">DUF1559 domain-containing protein</fullName>
    </recommendedName>
</protein>